<organism evidence="1 2">
    <name type="scientific">Trifolium subterraneum</name>
    <name type="common">Subterranean clover</name>
    <dbReference type="NCBI Taxonomy" id="3900"/>
    <lineage>
        <taxon>Eukaryota</taxon>
        <taxon>Viridiplantae</taxon>
        <taxon>Streptophyta</taxon>
        <taxon>Embryophyta</taxon>
        <taxon>Tracheophyta</taxon>
        <taxon>Spermatophyta</taxon>
        <taxon>Magnoliopsida</taxon>
        <taxon>eudicotyledons</taxon>
        <taxon>Gunneridae</taxon>
        <taxon>Pentapetalae</taxon>
        <taxon>rosids</taxon>
        <taxon>fabids</taxon>
        <taxon>Fabales</taxon>
        <taxon>Fabaceae</taxon>
        <taxon>Papilionoideae</taxon>
        <taxon>50 kb inversion clade</taxon>
        <taxon>NPAAA clade</taxon>
        <taxon>Hologalegina</taxon>
        <taxon>IRL clade</taxon>
        <taxon>Trifolieae</taxon>
        <taxon>Trifolium</taxon>
    </lineage>
</organism>
<keyword evidence="2" id="KW-1185">Reference proteome</keyword>
<dbReference type="OrthoDB" id="689242at2759"/>
<name>A0A2Z6NXH8_TRISU</name>
<evidence type="ECO:0000313" key="2">
    <source>
        <dbReference type="Proteomes" id="UP000242715"/>
    </source>
</evidence>
<dbReference type="PANTHER" id="PTHR33181:SF19">
    <property type="entry name" value="OS04G0658200 PROTEIN"/>
    <property type="match status" value="1"/>
</dbReference>
<dbReference type="EMBL" id="DF973566">
    <property type="protein sequence ID" value="GAU34767.1"/>
    <property type="molecule type" value="Genomic_DNA"/>
</dbReference>
<protein>
    <submittedName>
        <fullName evidence="1">Uncharacterized protein</fullName>
    </submittedName>
</protein>
<reference evidence="2" key="1">
    <citation type="journal article" date="2017" name="Front. Plant Sci.">
        <title>Climate Clever Clovers: New Paradigm to Reduce the Environmental Footprint of Ruminants by Breeding Low Methanogenic Forages Utilizing Haplotype Variation.</title>
        <authorList>
            <person name="Kaur P."/>
            <person name="Appels R."/>
            <person name="Bayer P.E."/>
            <person name="Keeble-Gagnere G."/>
            <person name="Wang J."/>
            <person name="Hirakawa H."/>
            <person name="Shirasawa K."/>
            <person name="Vercoe P."/>
            <person name="Stefanova K."/>
            <person name="Durmic Z."/>
            <person name="Nichols P."/>
            <person name="Revell C."/>
            <person name="Isobe S.N."/>
            <person name="Edwards D."/>
            <person name="Erskine W."/>
        </authorList>
    </citation>
    <scope>NUCLEOTIDE SEQUENCE [LARGE SCALE GENOMIC DNA]</scope>
    <source>
        <strain evidence="2">cv. Daliak</strain>
    </source>
</reference>
<proteinExistence type="predicted"/>
<dbReference type="PANTHER" id="PTHR33181">
    <property type="entry name" value="OS01G0778500 PROTEIN"/>
    <property type="match status" value="1"/>
</dbReference>
<gene>
    <name evidence="1" type="ORF">TSUD_205710</name>
</gene>
<evidence type="ECO:0000313" key="1">
    <source>
        <dbReference type="EMBL" id="GAU34767.1"/>
    </source>
</evidence>
<dbReference type="Proteomes" id="UP000242715">
    <property type="component" value="Unassembled WGS sequence"/>
</dbReference>
<accession>A0A2Z6NXH8</accession>
<sequence length="111" mass="12777">MDWLHKLRRTLILLSTRIKLRKSGAGVVAGCRRGGADGECGKACGGLLNLRDDVEMCGYKDVEIMWNMLSLSIRTPERMETPRSNIKQKLPRRSCKQRFNARLFFWTNHNP</sequence>
<dbReference type="AlphaFoldDB" id="A0A2Z6NXH8"/>